<dbReference type="AlphaFoldDB" id="A0AAN8HDA3"/>
<organism evidence="2 3">
    <name type="scientific">Champsocephalus esox</name>
    <name type="common">pike icefish</name>
    <dbReference type="NCBI Taxonomy" id="159716"/>
    <lineage>
        <taxon>Eukaryota</taxon>
        <taxon>Metazoa</taxon>
        <taxon>Chordata</taxon>
        <taxon>Craniata</taxon>
        <taxon>Vertebrata</taxon>
        <taxon>Euteleostomi</taxon>
        <taxon>Actinopterygii</taxon>
        <taxon>Neopterygii</taxon>
        <taxon>Teleostei</taxon>
        <taxon>Neoteleostei</taxon>
        <taxon>Acanthomorphata</taxon>
        <taxon>Eupercaria</taxon>
        <taxon>Perciformes</taxon>
        <taxon>Notothenioidei</taxon>
        <taxon>Channichthyidae</taxon>
        <taxon>Champsocephalus</taxon>
    </lineage>
</organism>
<dbReference type="EMBL" id="JAULUE010002047">
    <property type="protein sequence ID" value="KAK5911824.1"/>
    <property type="molecule type" value="Genomic_DNA"/>
</dbReference>
<evidence type="ECO:0000313" key="2">
    <source>
        <dbReference type="EMBL" id="KAK5911824.1"/>
    </source>
</evidence>
<protein>
    <submittedName>
        <fullName evidence="2">Uncharacterized protein</fullName>
    </submittedName>
</protein>
<reference evidence="2 3" key="1">
    <citation type="journal article" date="2023" name="Mol. Biol. Evol.">
        <title>Genomics of Secondarily Temperate Adaptation in the Only Non-Antarctic Icefish.</title>
        <authorList>
            <person name="Rivera-Colon A.G."/>
            <person name="Rayamajhi N."/>
            <person name="Minhas B.F."/>
            <person name="Madrigal G."/>
            <person name="Bilyk K.T."/>
            <person name="Yoon V."/>
            <person name="Hune M."/>
            <person name="Gregory S."/>
            <person name="Cheng C.H.C."/>
            <person name="Catchen J.M."/>
        </authorList>
    </citation>
    <scope>NUCLEOTIDE SEQUENCE [LARGE SCALE GENOMIC DNA]</scope>
    <source>
        <strain evidence="2">JC2023a</strain>
    </source>
</reference>
<comment type="caution">
    <text evidence="2">The sequence shown here is derived from an EMBL/GenBank/DDBJ whole genome shotgun (WGS) entry which is preliminary data.</text>
</comment>
<evidence type="ECO:0000313" key="3">
    <source>
        <dbReference type="Proteomes" id="UP001335648"/>
    </source>
</evidence>
<keyword evidence="3" id="KW-1185">Reference proteome</keyword>
<proteinExistence type="predicted"/>
<gene>
    <name evidence="2" type="ORF">CesoFtcFv8_001760</name>
</gene>
<sequence length="111" mass="11994">MMGGGSGSEEVGEGEDGWRGECGRGRGSRGKRPREGGSEDDEDVMLNEGKEVTTNGGGGVESVEFAVEKKDTKRMKGSEKEGEEAEDVGIGGGMMWRLRWRRLRGEGEVKK</sequence>
<feature type="region of interest" description="Disordered" evidence="1">
    <location>
        <begin position="1"/>
        <end position="60"/>
    </location>
</feature>
<name>A0AAN8HDA3_9TELE</name>
<accession>A0AAN8HDA3</accession>
<evidence type="ECO:0000256" key="1">
    <source>
        <dbReference type="SAM" id="MobiDB-lite"/>
    </source>
</evidence>
<dbReference type="Proteomes" id="UP001335648">
    <property type="component" value="Unassembled WGS sequence"/>
</dbReference>